<dbReference type="Gene3D" id="2.60.420.10">
    <property type="entry name" value="Maltose phosphorylase, domain 3"/>
    <property type="match status" value="1"/>
</dbReference>
<dbReference type="Pfam" id="PF25788">
    <property type="entry name" value="Ig_Rha78A_N"/>
    <property type="match status" value="1"/>
</dbReference>
<dbReference type="InterPro" id="IPR008928">
    <property type="entry name" value="6-hairpin_glycosidase_sf"/>
</dbReference>
<dbReference type="SUPFAM" id="SSF48208">
    <property type="entry name" value="Six-hairpin glycosidases"/>
    <property type="match status" value="1"/>
</dbReference>
<dbReference type="RefSeq" id="WP_272652492.1">
    <property type="nucleotide sequence ID" value="NZ_JAZDDG010000008.1"/>
</dbReference>
<sequence length="1024" mass="116744">MYGILRMKNQKSLRVAFILLLGFMHSVRGQNALNEQGQRPNIIFILTDDQRFDALGYAGNTLISTPEMDKLAQEGTYFKNAMVTTPICTASRASILTGLYERKHRFNFQTGNIRGSYMDESYPTILKNNGYTTAFFGKYGVRYDHLDKQFDEYESYDRNNAFKDRRGYYYKTIGKDTVHLTRYTGQKAIDFIARAKSLEPFCLSLSFSAPHAHDSSKEQYFWQASSNALLQNDQIPGPELAEDKYFKDQPKFVRNGFNRLRWTWRFDTPEKYQHSVKGYYRMVSGIDFEIAKIRAELKKKGLDKNTVIIFMGDNGYFLGERQLAGKWLLYDNSVRVPLIIYDPRQKGHIDSDALALNVDVPATIIDIAGIERPKSWHGKSLMPIVAEKTDNMDRDTVLLEHLWEFDRIPPSEGVRTKNWKYLRYVNDKSVEELYNLEADPIETQNLAKDLKYATKLNAFRKKTDRRAHELSDQFSVGPYALHVDGIRKKEGTTIRGERPEYGWIVPDLAIWQSAYQLLVASSEENLANNIGDIWDSGQKRGNASFNVAHGGAPLHAGPTYFWKVRIWDEDNRVTDYSERQSFHIENPTNGNDAAIPIDSFDYRASGFSSSDKGLVKIWDLGKNAFNKVGPTKDRKQLATELDAYAIQLNSYAFERAYVTPRQTIAYFMEHPSQYTEGQLYMALMIYADYRYTGNSRLIKKYYEALKAKTLYELADQNGLISTSKITPGFMHKLGLEDGNKKNLIDMAEASGDRSKNPKHGTVKNAYYTSINALYYQNMKIMAEFAEIMGKTEEAWDFNIRAIKAKQMLNKKMFDGAKGVYVDGMGMEQASLVANTLPLLFRIVPQQHISGVVRHIKGFNLPTSIGAYNNLFDALFMSGEVDFALSLLTDKENNAWYDTFSSEANDSYASKKVPAYVLSQDLWGIRPKTPGFGIVTIKPQMGDLRESDIKVPTINGTIKGTYNIETKRTKVFHFEIPANMVAEFKIALEPGMELVHNGEKMNLAFGSVRLEPGKHQIKLTASNSF</sequence>
<name>A0ABU7IXV4_9FLAO</name>
<evidence type="ECO:0000259" key="3">
    <source>
        <dbReference type="Pfam" id="PF17390"/>
    </source>
</evidence>
<dbReference type="Pfam" id="PF17390">
    <property type="entry name" value="Bac_rhamnosid_C"/>
    <property type="match status" value="1"/>
</dbReference>
<dbReference type="InterPro" id="IPR013783">
    <property type="entry name" value="Ig-like_fold"/>
</dbReference>
<comment type="caution">
    <text evidence="4">The sequence shown here is derived from an EMBL/GenBank/DDBJ whole genome shotgun (WGS) entry which is preliminary data.</text>
</comment>
<dbReference type="Gene3D" id="3.40.720.10">
    <property type="entry name" value="Alkaline Phosphatase, subunit A"/>
    <property type="match status" value="1"/>
</dbReference>
<accession>A0ABU7IXV4</accession>
<dbReference type="Gene3D" id="2.60.40.10">
    <property type="entry name" value="Immunoglobulins"/>
    <property type="match status" value="1"/>
</dbReference>
<reference evidence="4 5" key="1">
    <citation type="submission" date="2024-01" db="EMBL/GenBank/DDBJ databases">
        <title>Maribacter spp. originated from different algae showed divergent polysaccharides utilization ability.</title>
        <authorList>
            <person name="Wang H."/>
            <person name="Wu Y."/>
        </authorList>
    </citation>
    <scope>NUCLEOTIDE SEQUENCE [LARGE SCALE GENOMIC DNA]</scope>
    <source>
        <strain evidence="4 5">PR1</strain>
    </source>
</reference>
<dbReference type="PANTHER" id="PTHR43108">
    <property type="entry name" value="N-ACETYLGLUCOSAMINE-6-SULFATASE FAMILY MEMBER"/>
    <property type="match status" value="1"/>
</dbReference>
<dbReference type="InterPro" id="IPR035398">
    <property type="entry name" value="Bac_rhamnosid_C"/>
</dbReference>
<gene>
    <name evidence="4" type="ORF">V1I91_17150</name>
</gene>
<feature type="domain" description="Alpha-L-rhamnosidase six-hairpin glycosidase" evidence="2">
    <location>
        <begin position="680"/>
        <end position="896"/>
    </location>
</feature>
<dbReference type="InterPro" id="IPR035396">
    <property type="entry name" value="Bac_rhamnosid6H"/>
</dbReference>
<evidence type="ECO:0000259" key="1">
    <source>
        <dbReference type="Pfam" id="PF00884"/>
    </source>
</evidence>
<dbReference type="SUPFAM" id="SSF53649">
    <property type="entry name" value="Alkaline phosphatase-like"/>
    <property type="match status" value="1"/>
</dbReference>
<protein>
    <submittedName>
        <fullName evidence="4">Sulfatase-like hydrolase/transferase</fullName>
    </submittedName>
</protein>
<dbReference type="InterPro" id="IPR012341">
    <property type="entry name" value="6hp_glycosidase-like_sf"/>
</dbReference>
<feature type="domain" description="Sulfatase N-terminal" evidence="1">
    <location>
        <begin position="40"/>
        <end position="370"/>
    </location>
</feature>
<proteinExistence type="predicted"/>
<organism evidence="4 5">
    <name type="scientific">Maribacter cobaltidurans</name>
    <dbReference type="NCBI Taxonomy" id="1178778"/>
    <lineage>
        <taxon>Bacteria</taxon>
        <taxon>Pseudomonadati</taxon>
        <taxon>Bacteroidota</taxon>
        <taxon>Flavobacteriia</taxon>
        <taxon>Flavobacteriales</taxon>
        <taxon>Flavobacteriaceae</taxon>
        <taxon>Maribacter</taxon>
    </lineage>
</organism>
<evidence type="ECO:0000313" key="4">
    <source>
        <dbReference type="EMBL" id="MEE1977810.1"/>
    </source>
</evidence>
<dbReference type="Gene3D" id="1.50.10.10">
    <property type="match status" value="1"/>
</dbReference>
<dbReference type="InterPro" id="IPR000917">
    <property type="entry name" value="Sulfatase_N"/>
</dbReference>
<keyword evidence="5" id="KW-1185">Reference proteome</keyword>
<dbReference type="EMBL" id="JAZDDG010000008">
    <property type="protein sequence ID" value="MEE1977810.1"/>
    <property type="molecule type" value="Genomic_DNA"/>
</dbReference>
<evidence type="ECO:0000313" key="5">
    <source>
        <dbReference type="Proteomes" id="UP001356308"/>
    </source>
</evidence>
<dbReference type="PANTHER" id="PTHR43108:SF6">
    <property type="entry name" value="N-SULPHOGLUCOSAMINE SULPHOHYDROLASE"/>
    <property type="match status" value="1"/>
</dbReference>
<dbReference type="InterPro" id="IPR017850">
    <property type="entry name" value="Alkaline_phosphatase_core_sf"/>
</dbReference>
<dbReference type="CDD" id="cd16031">
    <property type="entry name" value="G6S_like"/>
    <property type="match status" value="1"/>
</dbReference>
<dbReference type="Proteomes" id="UP001356308">
    <property type="component" value="Unassembled WGS sequence"/>
</dbReference>
<evidence type="ECO:0000259" key="2">
    <source>
        <dbReference type="Pfam" id="PF17389"/>
    </source>
</evidence>
<dbReference type="Pfam" id="PF17389">
    <property type="entry name" value="Bac_rhamnosid6H"/>
    <property type="match status" value="1"/>
</dbReference>
<feature type="domain" description="Alpha-L-rhamnosidase C-terminal" evidence="3">
    <location>
        <begin position="923"/>
        <end position="994"/>
    </location>
</feature>
<dbReference type="Pfam" id="PF00884">
    <property type="entry name" value="Sulfatase"/>
    <property type="match status" value="1"/>
</dbReference>